<feature type="compositionally biased region" description="Basic and acidic residues" evidence="1">
    <location>
        <begin position="1"/>
        <end position="15"/>
    </location>
</feature>
<evidence type="ECO:0000313" key="2">
    <source>
        <dbReference type="EMBL" id="EBT2271545.1"/>
    </source>
</evidence>
<reference evidence="2" key="1">
    <citation type="submission" date="2018-07" db="EMBL/GenBank/DDBJ databases">
        <authorList>
            <consortium name="PulseNet: The National Subtyping Network for Foodborne Disease Surveillance"/>
            <person name="Tarr C.L."/>
            <person name="Trees E."/>
            <person name="Katz L.S."/>
            <person name="Carleton-Romer H.A."/>
            <person name="Stroika S."/>
            <person name="Kucerova Z."/>
            <person name="Roache K.F."/>
            <person name="Sabol A.L."/>
            <person name="Besser J."/>
            <person name="Gerner-Smidt P."/>
        </authorList>
    </citation>
    <scope>NUCLEOTIDE SEQUENCE</scope>
    <source>
        <strain evidence="2">PNUSAS018280</strain>
    </source>
</reference>
<dbReference type="AlphaFoldDB" id="A0A5V1PMR5"/>
<feature type="region of interest" description="Disordered" evidence="1">
    <location>
        <begin position="1"/>
        <end position="28"/>
    </location>
</feature>
<evidence type="ECO:0000256" key="1">
    <source>
        <dbReference type="SAM" id="MobiDB-lite"/>
    </source>
</evidence>
<dbReference type="InterPro" id="IPR012337">
    <property type="entry name" value="RNaseH-like_sf"/>
</dbReference>
<comment type="caution">
    <text evidence="2">The sequence shown here is derived from an EMBL/GenBank/DDBJ whole genome shotgun (WGS) entry which is preliminary data.</text>
</comment>
<evidence type="ECO:0008006" key="3">
    <source>
        <dbReference type="Google" id="ProtNLM"/>
    </source>
</evidence>
<sequence>MSHAEKLLKSKDIARVMEAPRGQDSSREFTPKHLHKWAYEYNMATSLSRPVKPTDNSFIASFNNSLWDTASEYLSLNDMPPAEFIQSIQKDKDL</sequence>
<dbReference type="EMBL" id="AAGYBI010000080">
    <property type="protein sequence ID" value="EBT2271545.1"/>
    <property type="molecule type" value="Genomic_DNA"/>
</dbReference>
<gene>
    <name evidence="2" type="ORF">CI531_24290</name>
</gene>
<proteinExistence type="predicted"/>
<dbReference type="SUPFAM" id="SSF53098">
    <property type="entry name" value="Ribonuclease H-like"/>
    <property type="match status" value="1"/>
</dbReference>
<protein>
    <recommendedName>
        <fullName evidence="3">Integrase</fullName>
    </recommendedName>
</protein>
<organism evidence="2">
    <name type="scientific">Salmonella enterica</name>
    <name type="common">Salmonella choleraesuis</name>
    <dbReference type="NCBI Taxonomy" id="28901"/>
    <lineage>
        <taxon>Bacteria</taxon>
        <taxon>Pseudomonadati</taxon>
        <taxon>Pseudomonadota</taxon>
        <taxon>Gammaproteobacteria</taxon>
        <taxon>Enterobacterales</taxon>
        <taxon>Enterobacteriaceae</taxon>
        <taxon>Salmonella</taxon>
    </lineage>
</organism>
<accession>A0A5V1PMR5</accession>
<name>A0A5V1PMR5_SALER</name>